<dbReference type="AlphaFoldDB" id="A0AA36DLX4"/>
<protein>
    <submittedName>
        <fullName evidence="1">Uncharacterized protein</fullName>
    </submittedName>
</protein>
<gene>
    <name evidence="1" type="ORF">CYNAS_LOCUS972</name>
</gene>
<keyword evidence="2" id="KW-1185">Reference proteome</keyword>
<dbReference type="Proteomes" id="UP001176961">
    <property type="component" value="Unassembled WGS sequence"/>
</dbReference>
<evidence type="ECO:0000313" key="1">
    <source>
        <dbReference type="EMBL" id="CAJ0588989.1"/>
    </source>
</evidence>
<evidence type="ECO:0000313" key="2">
    <source>
        <dbReference type="Proteomes" id="UP001176961"/>
    </source>
</evidence>
<proteinExistence type="predicted"/>
<reference evidence="1" key="1">
    <citation type="submission" date="2023-07" db="EMBL/GenBank/DDBJ databases">
        <authorList>
            <consortium name="CYATHOMIX"/>
        </authorList>
    </citation>
    <scope>NUCLEOTIDE SEQUENCE</scope>
    <source>
        <strain evidence="1">N/A</strain>
    </source>
</reference>
<comment type="caution">
    <text evidence="1">The sequence shown here is derived from an EMBL/GenBank/DDBJ whole genome shotgun (WGS) entry which is preliminary data.</text>
</comment>
<sequence length="112" mass="12017">MESEVARMDQDNKQLILSAIGLAITADCWSSFNADTGRLTITGLIVGVTTNSRHNVILVCIALGYESHSADLIAHHIRCSLSKLNIEKSLVCAMVADGASNMKRAAANFNVK</sequence>
<dbReference type="EMBL" id="CATQJL010000001">
    <property type="protein sequence ID" value="CAJ0588989.1"/>
    <property type="molecule type" value="Genomic_DNA"/>
</dbReference>
<accession>A0AA36DLX4</accession>
<organism evidence="1 2">
    <name type="scientific">Cylicocyclus nassatus</name>
    <name type="common">Nematode worm</name>
    <dbReference type="NCBI Taxonomy" id="53992"/>
    <lineage>
        <taxon>Eukaryota</taxon>
        <taxon>Metazoa</taxon>
        <taxon>Ecdysozoa</taxon>
        <taxon>Nematoda</taxon>
        <taxon>Chromadorea</taxon>
        <taxon>Rhabditida</taxon>
        <taxon>Rhabditina</taxon>
        <taxon>Rhabditomorpha</taxon>
        <taxon>Strongyloidea</taxon>
        <taxon>Strongylidae</taxon>
        <taxon>Cylicocyclus</taxon>
    </lineage>
</organism>
<name>A0AA36DLX4_CYLNA</name>